<dbReference type="GO" id="GO:0004640">
    <property type="term" value="F:phosphoribosylanthranilate isomerase activity"/>
    <property type="evidence" value="ECO:0007669"/>
    <property type="project" value="UniProtKB-UniRule"/>
</dbReference>
<dbReference type="Pfam" id="PF00697">
    <property type="entry name" value="PRAI"/>
    <property type="match status" value="1"/>
</dbReference>
<evidence type="ECO:0000313" key="12">
    <source>
        <dbReference type="Proteomes" id="UP000321578"/>
    </source>
</evidence>
<dbReference type="OrthoDB" id="9786954at2"/>
<keyword evidence="5 9" id="KW-0028">Amino-acid biosynthesis</keyword>
<keyword evidence="8 9" id="KW-0413">Isomerase</keyword>
<dbReference type="EMBL" id="VORO01000022">
    <property type="protein sequence ID" value="TXD87629.1"/>
    <property type="molecule type" value="Genomic_DNA"/>
</dbReference>
<comment type="similarity">
    <text evidence="9">Belongs to the TrpF family.</text>
</comment>
<dbReference type="InterPro" id="IPR011060">
    <property type="entry name" value="RibuloseP-bd_barrel"/>
</dbReference>
<evidence type="ECO:0000259" key="10">
    <source>
        <dbReference type="Pfam" id="PF00697"/>
    </source>
</evidence>
<dbReference type="HAMAP" id="MF_00135">
    <property type="entry name" value="PRAI"/>
    <property type="match status" value="1"/>
</dbReference>
<proteinExistence type="inferred from homology"/>
<dbReference type="InterPro" id="IPR044643">
    <property type="entry name" value="TrpF_fam"/>
</dbReference>
<comment type="catalytic activity">
    <reaction evidence="1 9">
        <text>N-(5-phospho-beta-D-ribosyl)anthranilate = 1-(2-carboxyphenylamino)-1-deoxy-D-ribulose 5-phosphate</text>
        <dbReference type="Rhea" id="RHEA:21540"/>
        <dbReference type="ChEBI" id="CHEBI:18277"/>
        <dbReference type="ChEBI" id="CHEBI:58613"/>
        <dbReference type="EC" id="5.3.1.24"/>
    </reaction>
</comment>
<protein>
    <recommendedName>
        <fullName evidence="4 9">N-(5'-phosphoribosyl)anthranilate isomerase</fullName>
        <shortName evidence="9">PRAI</shortName>
        <ecNumber evidence="3 9">5.3.1.24</ecNumber>
    </recommendedName>
</protein>
<dbReference type="AlphaFoldDB" id="A0A5C6ZDS8"/>
<evidence type="ECO:0000313" key="11">
    <source>
        <dbReference type="EMBL" id="TXD87629.1"/>
    </source>
</evidence>
<dbReference type="Gene3D" id="3.20.20.70">
    <property type="entry name" value="Aldolase class I"/>
    <property type="match status" value="1"/>
</dbReference>
<dbReference type="Proteomes" id="UP000321578">
    <property type="component" value="Unassembled WGS sequence"/>
</dbReference>
<dbReference type="SUPFAM" id="SSF51366">
    <property type="entry name" value="Ribulose-phoshate binding barrel"/>
    <property type="match status" value="1"/>
</dbReference>
<keyword evidence="12" id="KW-1185">Reference proteome</keyword>
<gene>
    <name evidence="9" type="primary">trpF</name>
    <name evidence="11" type="ORF">ESY86_16365</name>
</gene>
<evidence type="ECO:0000256" key="5">
    <source>
        <dbReference type="ARBA" id="ARBA00022605"/>
    </source>
</evidence>
<feature type="domain" description="N-(5'phosphoribosyl) anthranilate isomerase (PRAI)" evidence="10">
    <location>
        <begin position="4"/>
        <end position="197"/>
    </location>
</feature>
<reference evidence="11 12" key="1">
    <citation type="submission" date="2019-08" db="EMBL/GenBank/DDBJ databases">
        <title>Genomes of Subsaximicrobium wynnwilliamsii strains.</title>
        <authorList>
            <person name="Bowman J.P."/>
        </authorList>
    </citation>
    <scope>NUCLEOTIDE SEQUENCE [LARGE SCALE GENOMIC DNA]</scope>
    <source>
        <strain evidence="11 12">2-80-2</strain>
    </source>
</reference>
<keyword evidence="7 9" id="KW-0057">Aromatic amino acid biosynthesis</keyword>
<dbReference type="PANTHER" id="PTHR42894:SF1">
    <property type="entry name" value="N-(5'-PHOSPHORIBOSYL)ANTHRANILATE ISOMERASE"/>
    <property type="match status" value="1"/>
</dbReference>
<evidence type="ECO:0000256" key="3">
    <source>
        <dbReference type="ARBA" id="ARBA00012572"/>
    </source>
</evidence>
<comment type="pathway">
    <text evidence="2 9">Amino-acid biosynthesis; L-tryptophan biosynthesis; L-tryptophan from chorismate: step 3/5.</text>
</comment>
<evidence type="ECO:0000256" key="8">
    <source>
        <dbReference type="ARBA" id="ARBA00023235"/>
    </source>
</evidence>
<evidence type="ECO:0000256" key="7">
    <source>
        <dbReference type="ARBA" id="ARBA00023141"/>
    </source>
</evidence>
<comment type="caution">
    <text evidence="11">The sequence shown here is derived from an EMBL/GenBank/DDBJ whole genome shotgun (WGS) entry which is preliminary data.</text>
</comment>
<name>A0A5C6ZDS8_9FLAO</name>
<evidence type="ECO:0000256" key="2">
    <source>
        <dbReference type="ARBA" id="ARBA00004664"/>
    </source>
</evidence>
<keyword evidence="6 9" id="KW-0822">Tryptophan biosynthesis</keyword>
<dbReference type="CDD" id="cd00405">
    <property type="entry name" value="PRAI"/>
    <property type="match status" value="1"/>
</dbReference>
<evidence type="ECO:0000256" key="9">
    <source>
        <dbReference type="HAMAP-Rule" id="MF_00135"/>
    </source>
</evidence>
<dbReference type="UniPathway" id="UPA00035">
    <property type="reaction ID" value="UER00042"/>
</dbReference>
<dbReference type="EC" id="5.3.1.24" evidence="3 9"/>
<dbReference type="GO" id="GO:0000162">
    <property type="term" value="P:L-tryptophan biosynthetic process"/>
    <property type="evidence" value="ECO:0007669"/>
    <property type="project" value="UniProtKB-UniRule"/>
</dbReference>
<dbReference type="InterPro" id="IPR001240">
    <property type="entry name" value="PRAI_dom"/>
</dbReference>
<organism evidence="11 12">
    <name type="scientific">Subsaximicrobium wynnwilliamsii</name>
    <dbReference type="NCBI Taxonomy" id="291179"/>
    <lineage>
        <taxon>Bacteria</taxon>
        <taxon>Pseudomonadati</taxon>
        <taxon>Bacteroidota</taxon>
        <taxon>Flavobacteriia</taxon>
        <taxon>Flavobacteriales</taxon>
        <taxon>Flavobacteriaceae</taxon>
        <taxon>Subsaximicrobium</taxon>
    </lineage>
</organism>
<accession>A0A5C6ZDS8</accession>
<dbReference type="PANTHER" id="PTHR42894">
    <property type="entry name" value="N-(5'-PHOSPHORIBOSYL)ANTHRANILATE ISOMERASE"/>
    <property type="match status" value="1"/>
</dbReference>
<dbReference type="InterPro" id="IPR013785">
    <property type="entry name" value="Aldolase_TIM"/>
</dbReference>
<sequence length="208" mass="23556">MKHPENILEVAALQPDYLGFIFYEKSSRFFNDLIPKLPKSIKKVGVFVNASVEHIVEKANIHELQAIQLHGNETPEFIKELVAQMERFFEQSLTIIKAFSIGDDFDFSVLQHFEDCCNYYLFDTKGKLPGGNGYAFSWTILNNYPSTKPYFLSGGIGLEEAELLNVFLKTEAAAYCYAIDLNSKFEIEAGRKDSKTLGVFKNKLIGSN</sequence>
<evidence type="ECO:0000256" key="4">
    <source>
        <dbReference type="ARBA" id="ARBA00022272"/>
    </source>
</evidence>
<evidence type="ECO:0000256" key="6">
    <source>
        <dbReference type="ARBA" id="ARBA00022822"/>
    </source>
</evidence>
<evidence type="ECO:0000256" key="1">
    <source>
        <dbReference type="ARBA" id="ARBA00001164"/>
    </source>
</evidence>